<evidence type="ECO:0000256" key="2">
    <source>
        <dbReference type="ARBA" id="ARBA00012632"/>
    </source>
</evidence>
<gene>
    <name evidence="6" type="ORF">QBC32DRAFT_353509</name>
</gene>
<keyword evidence="5" id="KW-0472">Membrane</keyword>
<keyword evidence="5" id="KW-0812">Transmembrane</keyword>
<evidence type="ECO:0000256" key="3">
    <source>
        <dbReference type="ARBA" id="ARBA00022801"/>
    </source>
</evidence>
<feature type="compositionally biased region" description="Polar residues" evidence="4">
    <location>
        <begin position="33"/>
        <end position="49"/>
    </location>
</feature>
<dbReference type="PANTHER" id="PTHR20963:SF43">
    <property type="entry name" value="PUTATIVE (AFU_ORTHOLOGUE AFUA_7G01240)-RELATED"/>
    <property type="match status" value="1"/>
</dbReference>
<protein>
    <recommendedName>
        <fullName evidence="2">3-phytase</fullName>
        <ecNumber evidence="2">3.1.3.8</ecNumber>
    </recommendedName>
</protein>
<dbReference type="InterPro" id="IPR033379">
    <property type="entry name" value="Acid_Pase_AS"/>
</dbReference>
<dbReference type="GO" id="GO:0016158">
    <property type="term" value="F:inositol hexakisphosphate 3-phosphatase activity"/>
    <property type="evidence" value="ECO:0007669"/>
    <property type="project" value="UniProtKB-EC"/>
</dbReference>
<feature type="region of interest" description="Disordered" evidence="4">
    <location>
        <begin position="112"/>
        <end position="143"/>
    </location>
</feature>
<dbReference type="Gene3D" id="3.40.50.1240">
    <property type="entry name" value="Phosphoglycerate mutase-like"/>
    <property type="match status" value="1"/>
</dbReference>
<reference evidence="6" key="1">
    <citation type="journal article" date="2023" name="Mol. Phylogenet. Evol.">
        <title>Genome-scale phylogeny and comparative genomics of the fungal order Sordariales.</title>
        <authorList>
            <person name="Hensen N."/>
            <person name="Bonometti L."/>
            <person name="Westerberg I."/>
            <person name="Brannstrom I.O."/>
            <person name="Guillou S."/>
            <person name="Cros-Aarteil S."/>
            <person name="Calhoun S."/>
            <person name="Haridas S."/>
            <person name="Kuo A."/>
            <person name="Mondo S."/>
            <person name="Pangilinan J."/>
            <person name="Riley R."/>
            <person name="LaButti K."/>
            <person name="Andreopoulos B."/>
            <person name="Lipzen A."/>
            <person name="Chen C."/>
            <person name="Yan M."/>
            <person name="Daum C."/>
            <person name="Ng V."/>
            <person name="Clum A."/>
            <person name="Steindorff A."/>
            <person name="Ohm R.A."/>
            <person name="Martin F."/>
            <person name="Silar P."/>
            <person name="Natvig D.O."/>
            <person name="Lalanne C."/>
            <person name="Gautier V."/>
            <person name="Ament-Velasquez S.L."/>
            <person name="Kruys A."/>
            <person name="Hutchinson M.I."/>
            <person name="Powell A.J."/>
            <person name="Barry K."/>
            <person name="Miller A.N."/>
            <person name="Grigoriev I.V."/>
            <person name="Debuchy R."/>
            <person name="Gladieux P."/>
            <person name="Hiltunen Thoren M."/>
            <person name="Johannesson H."/>
        </authorList>
    </citation>
    <scope>NUCLEOTIDE SEQUENCE</scope>
    <source>
        <strain evidence="6">CBS 626.80</strain>
    </source>
</reference>
<sequence length="639" mass="70484">MLQACHIKCWPTFTAQSPGSTLLGRPPFEPSRGASTTVNMGSPINSQASGYEPVSLSEKEELLSRPLLSHGAQPSPGQRLKRKLSVLLASCAVSLSVFVAFNMLACNGTLFGIKPRPSEPSTPQAPVQAREYPSSSSSEDCPCKPTSTVPEYFNTSPGPWVGKTATGKAPFMAQTRTFDHAATYVPNAPLQTQVPVQGWQPGNPSIFAMMGFLTPYTPSTGFGVDEWPLPEGAEIIWLQMVSRHGSRYPTRGSNVGAFGARLANATGKFNAMGELEFLNNWKYQMGMEILVPRGRQELFDSGVLHAYMYSSLYDPKTKIIARTTTQDRMMKSAENFLAGMFGLEWTNNVTLEVIIEGSNLNNSLAGYMNCPNESQDSLGSEAHDIWVSNYLKDATERFSKLVTGYNWTVDDTYAAQTLCAYDTVANGYSRFCSLFTYQEWIGFGYSHDLQFYGNNAFGSQTGRAVGIGFQQEVLARLQNHTIAYSDTQLNTTLDNNTVTFPLNQSLYLDFSHDTNIVSILAAFGLTQFEQDLPTDVYPGDHNFTVSHITPFGARLDVEIIKTPKPVKADRSGYEDEGEETKYVHFVLNQRTVPLGWSHSECDAERVDGWCEFETFLKVQKKMPGLARYAEVCFAEGGGA</sequence>
<keyword evidence="7" id="KW-1185">Reference proteome</keyword>
<dbReference type="Proteomes" id="UP001303222">
    <property type="component" value="Unassembled WGS sequence"/>
</dbReference>
<keyword evidence="3" id="KW-0378">Hydrolase</keyword>
<dbReference type="Pfam" id="PF00328">
    <property type="entry name" value="His_Phos_2"/>
    <property type="match status" value="1"/>
</dbReference>
<dbReference type="PROSITE" id="PS00778">
    <property type="entry name" value="HIS_ACID_PHOSPHAT_2"/>
    <property type="match status" value="1"/>
</dbReference>
<dbReference type="PANTHER" id="PTHR20963">
    <property type="entry name" value="MULTIPLE INOSITOL POLYPHOSPHATE PHOSPHATASE-RELATED"/>
    <property type="match status" value="1"/>
</dbReference>
<comment type="similarity">
    <text evidence="1">Belongs to the histidine acid phosphatase family.</text>
</comment>
<dbReference type="EMBL" id="MU859320">
    <property type="protein sequence ID" value="KAK3947725.1"/>
    <property type="molecule type" value="Genomic_DNA"/>
</dbReference>
<feature type="region of interest" description="Disordered" evidence="4">
    <location>
        <begin position="29"/>
        <end position="51"/>
    </location>
</feature>
<evidence type="ECO:0000313" key="6">
    <source>
        <dbReference type="EMBL" id="KAK3947725.1"/>
    </source>
</evidence>
<keyword evidence="5" id="KW-1133">Transmembrane helix</keyword>
<dbReference type="EC" id="3.1.3.8" evidence="2"/>
<dbReference type="InterPro" id="IPR000560">
    <property type="entry name" value="His_Pase_clade-2"/>
</dbReference>
<dbReference type="CDD" id="cd07061">
    <property type="entry name" value="HP_HAP_like"/>
    <property type="match status" value="1"/>
</dbReference>
<evidence type="ECO:0000256" key="5">
    <source>
        <dbReference type="SAM" id="Phobius"/>
    </source>
</evidence>
<evidence type="ECO:0000313" key="7">
    <source>
        <dbReference type="Proteomes" id="UP001303222"/>
    </source>
</evidence>
<dbReference type="SUPFAM" id="SSF53254">
    <property type="entry name" value="Phosphoglycerate mutase-like"/>
    <property type="match status" value="1"/>
</dbReference>
<evidence type="ECO:0000256" key="1">
    <source>
        <dbReference type="ARBA" id="ARBA00005375"/>
    </source>
</evidence>
<reference evidence="6" key="2">
    <citation type="submission" date="2023-06" db="EMBL/GenBank/DDBJ databases">
        <authorList>
            <consortium name="Lawrence Berkeley National Laboratory"/>
            <person name="Mondo S.J."/>
            <person name="Hensen N."/>
            <person name="Bonometti L."/>
            <person name="Westerberg I."/>
            <person name="Brannstrom I.O."/>
            <person name="Guillou S."/>
            <person name="Cros-Aarteil S."/>
            <person name="Calhoun S."/>
            <person name="Haridas S."/>
            <person name="Kuo A."/>
            <person name="Pangilinan J."/>
            <person name="Riley R."/>
            <person name="Labutti K."/>
            <person name="Andreopoulos B."/>
            <person name="Lipzen A."/>
            <person name="Chen C."/>
            <person name="Yanf M."/>
            <person name="Daum C."/>
            <person name="Ng V."/>
            <person name="Clum A."/>
            <person name="Steindorff A."/>
            <person name="Ohm R."/>
            <person name="Martin F."/>
            <person name="Silar P."/>
            <person name="Natvig D."/>
            <person name="Lalanne C."/>
            <person name="Gautier V."/>
            <person name="Ament-Velasquez S.L."/>
            <person name="Kruys A."/>
            <person name="Hutchinson M.I."/>
            <person name="Powell A.J."/>
            <person name="Barry K."/>
            <person name="Miller A.N."/>
            <person name="Grigoriev I.V."/>
            <person name="Debuchy R."/>
            <person name="Gladieux P."/>
            <person name="Thoren M.H."/>
            <person name="Johannesson H."/>
        </authorList>
    </citation>
    <scope>NUCLEOTIDE SEQUENCE</scope>
    <source>
        <strain evidence="6">CBS 626.80</strain>
    </source>
</reference>
<proteinExistence type="inferred from homology"/>
<name>A0AAN6NKV4_9PEZI</name>
<evidence type="ECO:0000256" key="4">
    <source>
        <dbReference type="SAM" id="MobiDB-lite"/>
    </source>
</evidence>
<dbReference type="InterPro" id="IPR029033">
    <property type="entry name" value="His_PPase_superfam"/>
</dbReference>
<feature type="transmembrane region" description="Helical" evidence="5">
    <location>
        <begin position="84"/>
        <end position="105"/>
    </location>
</feature>
<dbReference type="AlphaFoldDB" id="A0AAN6NKV4"/>
<dbReference type="PROSITE" id="PS00616">
    <property type="entry name" value="HIS_ACID_PHOSPHAT_1"/>
    <property type="match status" value="1"/>
</dbReference>
<organism evidence="6 7">
    <name type="scientific">Pseudoneurospora amorphoporcata</name>
    <dbReference type="NCBI Taxonomy" id="241081"/>
    <lineage>
        <taxon>Eukaryota</taxon>
        <taxon>Fungi</taxon>
        <taxon>Dikarya</taxon>
        <taxon>Ascomycota</taxon>
        <taxon>Pezizomycotina</taxon>
        <taxon>Sordariomycetes</taxon>
        <taxon>Sordariomycetidae</taxon>
        <taxon>Sordariales</taxon>
        <taxon>Sordariaceae</taxon>
        <taxon>Pseudoneurospora</taxon>
    </lineage>
</organism>
<feature type="compositionally biased region" description="Polar residues" evidence="4">
    <location>
        <begin position="133"/>
        <end position="143"/>
    </location>
</feature>
<comment type="caution">
    <text evidence="6">The sequence shown here is derived from an EMBL/GenBank/DDBJ whole genome shotgun (WGS) entry which is preliminary data.</text>
</comment>
<dbReference type="GO" id="GO:0003993">
    <property type="term" value="F:acid phosphatase activity"/>
    <property type="evidence" value="ECO:0007669"/>
    <property type="project" value="TreeGrafter"/>
</dbReference>
<accession>A0AAN6NKV4</accession>